<evidence type="ECO:0000256" key="1">
    <source>
        <dbReference type="ARBA" id="ARBA00001933"/>
    </source>
</evidence>
<comment type="cofactor">
    <cofactor evidence="1 13">
        <name>pyridoxal 5'-phosphate</name>
        <dbReference type="ChEBI" id="CHEBI:597326"/>
    </cofactor>
</comment>
<evidence type="ECO:0000256" key="5">
    <source>
        <dbReference type="ARBA" id="ARBA00012426"/>
    </source>
</evidence>
<evidence type="ECO:0000313" key="16">
    <source>
        <dbReference type="Proteomes" id="UP000233551"/>
    </source>
</evidence>
<keyword evidence="7 13" id="KW-0460">Magnesium</keyword>
<comment type="cofactor">
    <cofactor evidence="2 13">
        <name>Mg(2+)</name>
        <dbReference type="ChEBI" id="CHEBI:18420"/>
    </cofactor>
</comment>
<keyword evidence="9" id="KW-0661">Putrescine biosynthesis</keyword>
<dbReference type="PRINTS" id="PR01179">
    <property type="entry name" value="ODADCRBXLASE"/>
</dbReference>
<comment type="similarity">
    <text evidence="4 13">Belongs to the Orn/Lys/Arg decarboxylase class-II family. SpeA subfamily.</text>
</comment>
<dbReference type="InterPro" id="IPR022657">
    <property type="entry name" value="De-COase2_CS"/>
</dbReference>
<evidence type="ECO:0000256" key="2">
    <source>
        <dbReference type="ARBA" id="ARBA00001946"/>
    </source>
</evidence>
<keyword evidence="16" id="KW-1185">Reference proteome</keyword>
<dbReference type="EC" id="4.1.1.19" evidence="5 13"/>
<dbReference type="Proteomes" id="UP000233551">
    <property type="component" value="Unassembled WGS sequence"/>
</dbReference>
<protein>
    <recommendedName>
        <fullName evidence="5 13">Arginine decarboxylase</fullName>
        <ecNumber evidence="5 13">4.1.1.19</ecNumber>
    </recommendedName>
</protein>
<sequence length="515" mass="55948">MSVLEQFIDDATLVASAPSLPVLPFCFGAKAKVFPDDAAVANFEKSDWSPSLSSTLYRVDGWGPPYFSVSSSGNISILPHGKETMPSQEIDLLEITKKVYGATYQGVFPVKCNQDRFIIEDIVKFGSPFRFGLEAGSKPELLLAMHCLCKGSSEALLVCNGFKDSEYISLALIARKLAFNTVVVFEQEEELDLVIELSKKLDIRPVVGVRAKLRTRHSGHYGSTSVVADGVSEAAQIYCELVRLGANMRVVDIGGGLGIDYDGSKASNSDVSVSYTLEEYTETVVKTLRSICDKRSITHPQRFLDGLQADARAEYMNLFSAAMRGDNNTCLLHANQLKQHCIRRFKQGALSIEQLAEVDGLHLKVSKAASEPSSLPVHTDGKLATYIGGESSLPLHELDGNKNGHYYLGLFLGGAYEEAQGQIHNLFGAPNVVRVESEADNPGGFIMTRALLGPNCGDLLRVMRHEPKAMVEAFRHRAEELGAVGGDQDGLATEALAGGLAHFFSSWPYLVSTST</sequence>
<dbReference type="PROSITE" id="PS00879">
    <property type="entry name" value="ODR_DC_2_2"/>
    <property type="match status" value="1"/>
</dbReference>
<evidence type="ECO:0000256" key="9">
    <source>
        <dbReference type="ARBA" id="ARBA00023023"/>
    </source>
</evidence>
<dbReference type="PANTHER" id="PTHR43295">
    <property type="entry name" value="ARGININE DECARBOXYLASE"/>
    <property type="match status" value="1"/>
</dbReference>
<accession>A0A2I0IEZ4</accession>
<dbReference type="PANTHER" id="PTHR43295:SF1">
    <property type="entry name" value="ARGININE DECARBOXYLASE 1, CHLOROPLASTIC-RELATED"/>
    <property type="match status" value="1"/>
</dbReference>
<evidence type="ECO:0000256" key="8">
    <source>
        <dbReference type="ARBA" id="ARBA00022898"/>
    </source>
</evidence>
<evidence type="ECO:0000256" key="12">
    <source>
        <dbReference type="ARBA" id="ARBA00049309"/>
    </source>
</evidence>
<reference evidence="15 16" key="1">
    <citation type="submission" date="2017-11" db="EMBL/GenBank/DDBJ databases">
        <title>De-novo sequencing of pomegranate (Punica granatum L.) genome.</title>
        <authorList>
            <person name="Akparov Z."/>
            <person name="Amiraslanov A."/>
            <person name="Hajiyeva S."/>
            <person name="Abbasov M."/>
            <person name="Kaur K."/>
            <person name="Hamwieh A."/>
            <person name="Solovyev V."/>
            <person name="Salamov A."/>
            <person name="Braich B."/>
            <person name="Kosarev P."/>
            <person name="Mahmoud A."/>
            <person name="Hajiyev E."/>
            <person name="Babayeva S."/>
            <person name="Izzatullayeva V."/>
            <person name="Mammadov A."/>
            <person name="Mammadov A."/>
            <person name="Sharifova S."/>
            <person name="Ojaghi J."/>
            <person name="Eynullazada K."/>
            <person name="Bayramov B."/>
            <person name="Abdulazimova A."/>
            <person name="Shahmuradov I."/>
        </authorList>
    </citation>
    <scope>NUCLEOTIDE SEQUENCE [LARGE SCALE GENOMIC DNA]</scope>
    <source>
        <strain evidence="16">cv. AG2017</strain>
        <tissue evidence="15">Leaf</tissue>
    </source>
</reference>
<feature type="domain" description="Orn/DAP/Arg decarboxylase 2 N-terminal" evidence="14">
    <location>
        <begin position="225"/>
        <end position="294"/>
    </location>
</feature>
<dbReference type="Gene3D" id="3.20.20.10">
    <property type="entry name" value="Alanine racemase"/>
    <property type="match status" value="2"/>
</dbReference>
<evidence type="ECO:0000256" key="10">
    <source>
        <dbReference type="ARBA" id="ARBA00023066"/>
    </source>
</evidence>
<dbReference type="STRING" id="22663.A0A2I0IEZ4"/>
<dbReference type="InterPro" id="IPR009006">
    <property type="entry name" value="Ala_racemase/Decarboxylase_C"/>
</dbReference>
<evidence type="ECO:0000256" key="4">
    <source>
        <dbReference type="ARBA" id="ARBA00008357"/>
    </source>
</evidence>
<keyword evidence="11 13" id="KW-0456">Lyase</keyword>
<keyword evidence="10 13" id="KW-0745">Spermidine biosynthesis</keyword>
<dbReference type="InterPro" id="IPR022653">
    <property type="entry name" value="De-COase2_pyr-phos_BS"/>
</dbReference>
<dbReference type="GO" id="GO:0009446">
    <property type="term" value="P:putrescine biosynthetic process"/>
    <property type="evidence" value="ECO:0007669"/>
    <property type="project" value="UniProtKB-KW"/>
</dbReference>
<comment type="caution">
    <text evidence="15">The sequence shown here is derived from an EMBL/GenBank/DDBJ whole genome shotgun (WGS) entry which is preliminary data.</text>
</comment>
<evidence type="ECO:0000256" key="6">
    <source>
        <dbReference type="ARBA" id="ARBA00022793"/>
    </source>
</evidence>
<comment type="catalytic activity">
    <reaction evidence="12 13">
        <text>L-arginine + H(+) = agmatine + CO2</text>
        <dbReference type="Rhea" id="RHEA:17641"/>
        <dbReference type="ChEBI" id="CHEBI:15378"/>
        <dbReference type="ChEBI" id="CHEBI:16526"/>
        <dbReference type="ChEBI" id="CHEBI:32682"/>
        <dbReference type="ChEBI" id="CHEBI:58145"/>
        <dbReference type="EC" id="4.1.1.19"/>
    </reaction>
</comment>
<dbReference type="UniPathway" id="UPA00186">
    <property type="reaction ID" value="UER00284"/>
</dbReference>
<name>A0A2I0IEZ4_PUNGR</name>
<evidence type="ECO:0000256" key="13">
    <source>
        <dbReference type="RuleBase" id="RU003740"/>
    </source>
</evidence>
<dbReference type="GO" id="GO:0008295">
    <property type="term" value="P:spermidine biosynthetic process"/>
    <property type="evidence" value="ECO:0007669"/>
    <property type="project" value="UniProtKB-KW"/>
</dbReference>
<dbReference type="PRINTS" id="PR01180">
    <property type="entry name" value="ARGDCRBXLASE"/>
</dbReference>
<evidence type="ECO:0000256" key="7">
    <source>
        <dbReference type="ARBA" id="ARBA00022842"/>
    </source>
</evidence>
<dbReference type="AlphaFoldDB" id="A0A2I0IEZ4"/>
<evidence type="ECO:0000259" key="14">
    <source>
        <dbReference type="Pfam" id="PF02784"/>
    </source>
</evidence>
<dbReference type="InterPro" id="IPR002985">
    <property type="entry name" value="Arg_decrbxlase"/>
</dbReference>
<dbReference type="InterPro" id="IPR022644">
    <property type="entry name" value="De-COase2_N"/>
</dbReference>
<dbReference type="GO" id="GO:0006527">
    <property type="term" value="P:L-arginine catabolic process"/>
    <property type="evidence" value="ECO:0007669"/>
    <property type="project" value="InterPro"/>
</dbReference>
<dbReference type="Gene3D" id="2.40.37.10">
    <property type="entry name" value="Lyase, Ornithine Decarboxylase, Chain A, domain 1"/>
    <property type="match status" value="1"/>
</dbReference>
<keyword evidence="8 13" id="KW-0663">Pyridoxal phosphate</keyword>
<dbReference type="PROSITE" id="PS00878">
    <property type="entry name" value="ODR_DC_2_1"/>
    <property type="match status" value="1"/>
</dbReference>
<proteinExistence type="inferred from homology"/>
<keyword evidence="6 13" id="KW-0210">Decarboxylase</keyword>
<evidence type="ECO:0000313" key="15">
    <source>
        <dbReference type="EMBL" id="PKI41936.1"/>
    </source>
</evidence>
<dbReference type="EMBL" id="PGOL01003254">
    <property type="protein sequence ID" value="PKI41936.1"/>
    <property type="molecule type" value="Genomic_DNA"/>
</dbReference>
<evidence type="ECO:0000256" key="11">
    <source>
        <dbReference type="ARBA" id="ARBA00023239"/>
    </source>
</evidence>
<dbReference type="SUPFAM" id="SSF51419">
    <property type="entry name" value="PLP-binding barrel"/>
    <property type="match status" value="1"/>
</dbReference>
<organism evidence="15 16">
    <name type="scientific">Punica granatum</name>
    <name type="common">Pomegranate</name>
    <dbReference type="NCBI Taxonomy" id="22663"/>
    <lineage>
        <taxon>Eukaryota</taxon>
        <taxon>Viridiplantae</taxon>
        <taxon>Streptophyta</taxon>
        <taxon>Embryophyta</taxon>
        <taxon>Tracheophyta</taxon>
        <taxon>Spermatophyta</taxon>
        <taxon>Magnoliopsida</taxon>
        <taxon>eudicotyledons</taxon>
        <taxon>Gunneridae</taxon>
        <taxon>Pentapetalae</taxon>
        <taxon>rosids</taxon>
        <taxon>malvids</taxon>
        <taxon>Myrtales</taxon>
        <taxon>Lythraceae</taxon>
        <taxon>Punica</taxon>
    </lineage>
</organism>
<dbReference type="InterPro" id="IPR029066">
    <property type="entry name" value="PLP-binding_barrel"/>
</dbReference>
<feature type="domain" description="Orn/DAP/Arg decarboxylase 2 N-terminal" evidence="14">
    <location>
        <begin position="98"/>
        <end position="220"/>
    </location>
</feature>
<gene>
    <name evidence="15" type="ORF">CRG98_037686</name>
</gene>
<comment type="pathway">
    <text evidence="3 13">Amine and polyamine biosynthesis; agmatine biosynthesis; agmatine from L-arginine: step 1/1.</text>
</comment>
<dbReference type="Pfam" id="PF02784">
    <property type="entry name" value="Orn_Arg_deC_N"/>
    <property type="match status" value="2"/>
</dbReference>
<dbReference type="GO" id="GO:0008792">
    <property type="term" value="F:arginine decarboxylase activity"/>
    <property type="evidence" value="ECO:0007669"/>
    <property type="project" value="UniProtKB-EC"/>
</dbReference>
<dbReference type="InterPro" id="IPR000183">
    <property type="entry name" value="Orn/DAP/Arg_de-COase"/>
</dbReference>
<evidence type="ECO:0000256" key="3">
    <source>
        <dbReference type="ARBA" id="ARBA00004773"/>
    </source>
</evidence>